<dbReference type="Proteomes" id="UP000001861">
    <property type="component" value="Unassembled WGS sequence"/>
</dbReference>
<comment type="caution">
    <text evidence="2">The sequence shown here is derived from an EMBL/GenBank/DDBJ whole genome shotgun (WGS) entry which is preliminary data.</text>
</comment>
<accession>A8P6A7</accession>
<dbReference type="Pfam" id="PF08699">
    <property type="entry name" value="ArgoL1"/>
    <property type="match status" value="1"/>
</dbReference>
<dbReference type="InterPro" id="IPR036085">
    <property type="entry name" value="PAZ_dom_sf"/>
</dbReference>
<evidence type="ECO:0000259" key="1">
    <source>
        <dbReference type="PROSITE" id="PS50822"/>
    </source>
</evidence>
<dbReference type="Pfam" id="PF16487">
    <property type="entry name" value="ArgoMid"/>
    <property type="match status" value="1"/>
</dbReference>
<gene>
    <name evidence="2" type="ORF">CC1G_08842</name>
</gene>
<dbReference type="FunCoup" id="A8P6A7">
    <property type="interactions" value="230"/>
</dbReference>
<dbReference type="InterPro" id="IPR012337">
    <property type="entry name" value="RNaseH-like_sf"/>
</dbReference>
<dbReference type="InParanoid" id="A8P6A7"/>
<dbReference type="HOGENOM" id="CLU_004544_4_3_1"/>
<dbReference type="CDD" id="cd04657">
    <property type="entry name" value="Piwi_ago-like"/>
    <property type="match status" value="1"/>
</dbReference>
<dbReference type="RefSeq" id="XP_001839116.2">
    <property type="nucleotide sequence ID" value="XM_001839064.2"/>
</dbReference>
<dbReference type="AlphaFoldDB" id="A8P6A7"/>
<dbReference type="PANTHER" id="PTHR22891">
    <property type="entry name" value="EUKARYOTIC TRANSLATION INITIATION FACTOR 2C"/>
    <property type="match status" value="1"/>
</dbReference>
<protein>
    <submittedName>
        <fullName evidence="2">Eukaryotic translation initiation factor 2C 2</fullName>
    </submittedName>
</protein>
<evidence type="ECO:0000313" key="3">
    <source>
        <dbReference type="Proteomes" id="UP000001861"/>
    </source>
</evidence>
<dbReference type="InterPro" id="IPR032473">
    <property type="entry name" value="Argonaute_Mid_dom"/>
</dbReference>
<dbReference type="OrthoDB" id="10252740at2759"/>
<feature type="domain" description="Piwi" evidence="1">
    <location>
        <begin position="475"/>
        <end position="788"/>
    </location>
</feature>
<evidence type="ECO:0000313" key="2">
    <source>
        <dbReference type="EMBL" id="EAU82685.2"/>
    </source>
</evidence>
<dbReference type="SUPFAM" id="SSF101690">
    <property type="entry name" value="PAZ domain"/>
    <property type="match status" value="1"/>
</dbReference>
<dbReference type="SMART" id="SM01163">
    <property type="entry name" value="DUF1785"/>
    <property type="match status" value="1"/>
</dbReference>
<dbReference type="CDD" id="cd02846">
    <property type="entry name" value="PAZ_argonaute_like"/>
    <property type="match status" value="1"/>
</dbReference>
<dbReference type="OMA" id="YKEWKDP"/>
<keyword evidence="3" id="KW-1185">Reference proteome</keyword>
<dbReference type="Pfam" id="PF02171">
    <property type="entry name" value="Piwi"/>
    <property type="match status" value="1"/>
</dbReference>
<dbReference type="SUPFAM" id="SSF53098">
    <property type="entry name" value="Ribonuclease H-like"/>
    <property type="match status" value="1"/>
</dbReference>
<dbReference type="InterPro" id="IPR003165">
    <property type="entry name" value="Piwi"/>
</dbReference>
<dbReference type="GO" id="GO:0003676">
    <property type="term" value="F:nucleic acid binding"/>
    <property type="evidence" value="ECO:0007669"/>
    <property type="project" value="InterPro"/>
</dbReference>
<dbReference type="Gene3D" id="3.40.50.2300">
    <property type="match status" value="1"/>
</dbReference>
<sequence>MEIALPILVAADPPIMKLPLARAHEIFEKLKAEEQGTFQSFSAWFDGRAIMYTTAKLPLGPSDSKEFAVPMGAPGGKKPKIFKVTITKTNFVQGRYAHDETIQMGEMAINTALRTVVAQKYTCNRRSFFTAEGRKAIGGGLEVRRGFFHSYRPSINGYLVNFDVATTVFYEPGPLISACLKFFGPNDLALLDPKKRFKAREKKMLEKFFYHVKLIPTRGSLYARGKEGKVFTFRKFSAKSASEETFDREKDGVKKKVSVATYFKELGIPLKYPGLVCAQVSDTALVPIELLDVAHGQFARMEITPDQTKAVVEFSTMRPQQRFEEIQKGFEVVAYGQSEYLRGLGITVDSNPIEVDARVLQPPAVKYGFNKNANVANGKWNSLQNKFVQPAQITGFVVAIFESQQRFPDNSVIDMAAGFVKAARDFGVVVSNPSPVYHYMNRPRSEADLVNSLKALGKAYVERSEKGGKKEGPTLIFAVLPPNSGDIYTGVKRFGDVTMGIATQCLLSNKCKKGNHQYWANVTLKVNVKLGGINFYPELRGDILDPAKPTIIMGADAIHPPPGVRDKPSVTALVSSIDSKLARYVATSRVQKGSDSGKGGREIILDMEDMCVELFEKWKDYQSRMEKRPNSLPSRLIMYRDGVSEGEFQQVLDHELPKIKKACKTAKINPKITLIIVGKRHHHRGKPKDLKDGDSISHNLPAGTTIDTDIVHPLQNDYYQWTHGGLLGTSRPGHYTVLYDDNGLTPDGIQSLSFGLAHSFARTTRSVSIPAPVYYADIVCERKTIYMDYEKLMSDQGSQATSGAGPTLEDFKAAYSRVHAAQSNRMYFMVSGAPFREFLSEASLSFSN</sequence>
<dbReference type="GO" id="GO:0003743">
    <property type="term" value="F:translation initiation factor activity"/>
    <property type="evidence" value="ECO:0007669"/>
    <property type="project" value="UniProtKB-KW"/>
</dbReference>
<reference evidence="2 3" key="1">
    <citation type="journal article" date="2010" name="Proc. Natl. Acad. Sci. U.S.A.">
        <title>Insights into evolution of multicellular fungi from the assembled chromosomes of the mushroom Coprinopsis cinerea (Coprinus cinereus).</title>
        <authorList>
            <person name="Stajich J.E."/>
            <person name="Wilke S.K."/>
            <person name="Ahren D."/>
            <person name="Au C.H."/>
            <person name="Birren B.W."/>
            <person name="Borodovsky M."/>
            <person name="Burns C."/>
            <person name="Canback B."/>
            <person name="Casselton L.A."/>
            <person name="Cheng C.K."/>
            <person name="Deng J."/>
            <person name="Dietrich F.S."/>
            <person name="Fargo D.C."/>
            <person name="Farman M.L."/>
            <person name="Gathman A.C."/>
            <person name="Goldberg J."/>
            <person name="Guigo R."/>
            <person name="Hoegger P.J."/>
            <person name="Hooker J.B."/>
            <person name="Huggins A."/>
            <person name="James T.Y."/>
            <person name="Kamada T."/>
            <person name="Kilaru S."/>
            <person name="Kodira C."/>
            <person name="Kues U."/>
            <person name="Kupfer D."/>
            <person name="Kwan H.S."/>
            <person name="Lomsadze A."/>
            <person name="Li W."/>
            <person name="Lilly W.W."/>
            <person name="Ma L.J."/>
            <person name="Mackey A.J."/>
            <person name="Manning G."/>
            <person name="Martin F."/>
            <person name="Muraguchi H."/>
            <person name="Natvig D.O."/>
            <person name="Palmerini H."/>
            <person name="Ramesh M.A."/>
            <person name="Rehmeyer C.J."/>
            <person name="Roe B.A."/>
            <person name="Shenoy N."/>
            <person name="Stanke M."/>
            <person name="Ter-Hovhannisyan V."/>
            <person name="Tunlid A."/>
            <person name="Velagapudi R."/>
            <person name="Vision T.J."/>
            <person name="Zeng Q."/>
            <person name="Zolan M.E."/>
            <person name="Pukkila P.J."/>
        </authorList>
    </citation>
    <scope>NUCLEOTIDE SEQUENCE [LARGE SCALE GENOMIC DNA]</scope>
    <source>
        <strain evidence="3">Okayama-7 / 130 / ATCC MYA-4618 / FGSC 9003</strain>
    </source>
</reference>
<dbReference type="KEGG" id="cci:CC1G_08842"/>
<keyword evidence="2" id="KW-0648">Protein biosynthesis</keyword>
<dbReference type="STRING" id="240176.A8P6A7"/>
<dbReference type="SMART" id="SM00950">
    <property type="entry name" value="Piwi"/>
    <property type="match status" value="1"/>
</dbReference>
<keyword evidence="2" id="KW-0396">Initiation factor</keyword>
<dbReference type="eggNOG" id="KOG1041">
    <property type="taxonomic scope" value="Eukaryota"/>
</dbReference>
<dbReference type="InterPro" id="IPR014811">
    <property type="entry name" value="ArgoL1"/>
</dbReference>
<dbReference type="EMBL" id="AACS02000005">
    <property type="protein sequence ID" value="EAU82685.2"/>
    <property type="molecule type" value="Genomic_DNA"/>
</dbReference>
<dbReference type="Gene3D" id="3.30.420.10">
    <property type="entry name" value="Ribonuclease H-like superfamily/Ribonuclease H"/>
    <property type="match status" value="1"/>
</dbReference>
<dbReference type="Pfam" id="PF16488">
    <property type="entry name" value="ArgoL2"/>
    <property type="match status" value="1"/>
</dbReference>
<dbReference type="InterPro" id="IPR032472">
    <property type="entry name" value="ArgoL2"/>
</dbReference>
<proteinExistence type="predicted"/>
<dbReference type="PROSITE" id="PS50822">
    <property type="entry name" value="PIWI"/>
    <property type="match status" value="1"/>
</dbReference>
<dbReference type="VEuPathDB" id="FungiDB:CC1G_08842"/>
<dbReference type="InterPro" id="IPR045246">
    <property type="entry name" value="Piwi_ago-like"/>
</dbReference>
<organism evidence="2 3">
    <name type="scientific">Coprinopsis cinerea (strain Okayama-7 / 130 / ATCC MYA-4618 / FGSC 9003)</name>
    <name type="common">Inky cap fungus</name>
    <name type="synonym">Hormographiella aspergillata</name>
    <dbReference type="NCBI Taxonomy" id="240176"/>
    <lineage>
        <taxon>Eukaryota</taxon>
        <taxon>Fungi</taxon>
        <taxon>Dikarya</taxon>
        <taxon>Basidiomycota</taxon>
        <taxon>Agaricomycotina</taxon>
        <taxon>Agaricomycetes</taxon>
        <taxon>Agaricomycetidae</taxon>
        <taxon>Agaricales</taxon>
        <taxon>Agaricineae</taxon>
        <taxon>Psathyrellaceae</taxon>
        <taxon>Coprinopsis</taxon>
    </lineage>
</organism>
<dbReference type="InterPro" id="IPR036397">
    <property type="entry name" value="RNaseH_sf"/>
</dbReference>
<dbReference type="GeneID" id="6015722"/>
<dbReference type="Gene3D" id="2.170.260.10">
    <property type="entry name" value="paz domain"/>
    <property type="match status" value="1"/>
</dbReference>
<name>A8P6A7_COPC7</name>